<proteinExistence type="predicted"/>
<evidence type="ECO:0000259" key="2">
    <source>
        <dbReference type="PROSITE" id="PS50975"/>
    </source>
</evidence>
<dbReference type="Gene3D" id="3.40.50.20">
    <property type="match status" value="1"/>
</dbReference>
<dbReference type="OrthoDB" id="3373978at2"/>
<dbReference type="GO" id="GO:0004363">
    <property type="term" value="F:glutathione synthase activity"/>
    <property type="evidence" value="ECO:0007669"/>
    <property type="project" value="InterPro"/>
</dbReference>
<dbReference type="Gene3D" id="3.30.470.20">
    <property type="entry name" value="ATP-grasp fold, B domain"/>
    <property type="match status" value="1"/>
</dbReference>
<protein>
    <submittedName>
        <fullName evidence="3">Glutathione synthetase-like protein</fullName>
    </submittedName>
</protein>
<dbReference type="Pfam" id="PF02955">
    <property type="entry name" value="GSH-S_ATP"/>
    <property type="match status" value="1"/>
</dbReference>
<name>A0A4R6XWK0_9GAMM</name>
<dbReference type="InterPro" id="IPR011761">
    <property type="entry name" value="ATP-grasp"/>
</dbReference>
<evidence type="ECO:0000313" key="3">
    <source>
        <dbReference type="EMBL" id="TDR22624.1"/>
    </source>
</evidence>
<accession>A0A4R6XWK0</accession>
<keyword evidence="1" id="KW-0067">ATP-binding</keyword>
<keyword evidence="4" id="KW-1185">Reference proteome</keyword>
<dbReference type="GO" id="GO:0046872">
    <property type="term" value="F:metal ion binding"/>
    <property type="evidence" value="ECO:0007669"/>
    <property type="project" value="InterPro"/>
</dbReference>
<dbReference type="SUPFAM" id="SSF56059">
    <property type="entry name" value="Glutathione synthetase ATP-binding domain-like"/>
    <property type="match status" value="1"/>
</dbReference>
<feature type="domain" description="ATP-grasp" evidence="2">
    <location>
        <begin position="93"/>
        <end position="290"/>
    </location>
</feature>
<gene>
    <name evidence="3" type="ORF">C8D91_1116</name>
</gene>
<dbReference type="PANTHER" id="PTHR39217:SF1">
    <property type="entry name" value="GLUTATHIONE SYNTHETASE"/>
    <property type="match status" value="1"/>
</dbReference>
<evidence type="ECO:0000313" key="4">
    <source>
        <dbReference type="Proteomes" id="UP000295724"/>
    </source>
</evidence>
<organism evidence="3 4">
    <name type="scientific">Marinicella litoralis</name>
    <dbReference type="NCBI Taxonomy" id="644220"/>
    <lineage>
        <taxon>Bacteria</taxon>
        <taxon>Pseudomonadati</taxon>
        <taxon>Pseudomonadota</taxon>
        <taxon>Gammaproteobacteria</taxon>
        <taxon>Lysobacterales</taxon>
        <taxon>Marinicellaceae</taxon>
        <taxon>Marinicella</taxon>
    </lineage>
</organism>
<dbReference type="InterPro" id="IPR053191">
    <property type="entry name" value="DcsG_Biosynth_Enzyme"/>
</dbReference>
<dbReference type="EMBL" id="SNZB01000002">
    <property type="protein sequence ID" value="TDR22624.1"/>
    <property type="molecule type" value="Genomic_DNA"/>
</dbReference>
<dbReference type="Gene3D" id="3.30.1490.20">
    <property type="entry name" value="ATP-grasp fold, A domain"/>
    <property type="match status" value="1"/>
</dbReference>
<dbReference type="InterPro" id="IPR004218">
    <property type="entry name" value="GSHS_ATP-bd"/>
</dbReference>
<dbReference type="Proteomes" id="UP000295724">
    <property type="component" value="Unassembled WGS sequence"/>
</dbReference>
<dbReference type="InterPro" id="IPR013815">
    <property type="entry name" value="ATP_grasp_subdomain_1"/>
</dbReference>
<sequence length="297" mass="34125">MKLAIITCEKLPNGVKDDQIFFRALVSMGIEVDLCVWDSQIDWSQYEACVLRSVWDYHEKTEAFTQWLTETSKVTQLINTKDMVLWNQNKYYLAELEQFGITIAPTTWIKKEQDFDLVHWCEAQSATKFFLKPVVGADSSGTFRFQKSNEEINQANNHLQQWLPKVDMMLQPYFNSVETFGETSAIYFGGSLSHAVRKIPVSGDYRVQDTFGAKDIPYTLNAAEMVLAKACLAYLNEKFGEVHYARFDFLHDQEGTVFLNEAELIEPSLFFNHMPSAADNLAQVIYQQLNQSESVEN</sequence>
<dbReference type="PROSITE" id="PS50975">
    <property type="entry name" value="ATP_GRASP"/>
    <property type="match status" value="1"/>
</dbReference>
<dbReference type="GO" id="GO:0005524">
    <property type="term" value="F:ATP binding"/>
    <property type="evidence" value="ECO:0007669"/>
    <property type="project" value="UniProtKB-UniRule"/>
</dbReference>
<dbReference type="RefSeq" id="WP_099019251.1">
    <property type="nucleotide sequence ID" value="NZ_NIHB01000002.1"/>
</dbReference>
<comment type="caution">
    <text evidence="3">The sequence shown here is derived from an EMBL/GenBank/DDBJ whole genome shotgun (WGS) entry which is preliminary data.</text>
</comment>
<evidence type="ECO:0000256" key="1">
    <source>
        <dbReference type="PROSITE-ProRule" id="PRU00409"/>
    </source>
</evidence>
<reference evidence="3 4" key="1">
    <citation type="submission" date="2019-03" db="EMBL/GenBank/DDBJ databases">
        <title>Genomic Encyclopedia of Type Strains, Phase IV (KMG-IV): sequencing the most valuable type-strain genomes for metagenomic binning, comparative biology and taxonomic classification.</title>
        <authorList>
            <person name="Goeker M."/>
        </authorList>
    </citation>
    <scope>NUCLEOTIDE SEQUENCE [LARGE SCALE GENOMIC DNA]</scope>
    <source>
        <strain evidence="3 4">DSM 25488</strain>
    </source>
</reference>
<dbReference type="AlphaFoldDB" id="A0A4R6XWK0"/>
<dbReference type="PANTHER" id="PTHR39217">
    <property type="match status" value="1"/>
</dbReference>
<keyword evidence="1" id="KW-0547">Nucleotide-binding</keyword>